<dbReference type="Pfam" id="PF00975">
    <property type="entry name" value="Thioesterase"/>
    <property type="match status" value="1"/>
</dbReference>
<gene>
    <name evidence="2" type="ORF">NIES1031_16555</name>
</gene>
<protein>
    <recommendedName>
        <fullName evidence="1">Thioesterase domain-containing protein</fullName>
    </recommendedName>
</protein>
<feature type="domain" description="Thioesterase" evidence="1">
    <location>
        <begin position="6"/>
        <end position="92"/>
    </location>
</feature>
<dbReference type="InterPro" id="IPR001031">
    <property type="entry name" value="Thioesterase"/>
</dbReference>
<evidence type="ECO:0000313" key="2">
    <source>
        <dbReference type="EMBL" id="OKH23909.1"/>
    </source>
</evidence>
<dbReference type="Proteomes" id="UP000185984">
    <property type="component" value="Unassembled WGS sequence"/>
</dbReference>
<evidence type="ECO:0000259" key="1">
    <source>
        <dbReference type="Pfam" id="PF00975"/>
    </source>
</evidence>
<name>A0A1U7HK18_9CHRO</name>
<dbReference type="SUPFAM" id="SSF53474">
    <property type="entry name" value="alpha/beta-Hydrolases"/>
    <property type="match status" value="1"/>
</dbReference>
<dbReference type="RefSeq" id="WP_073550620.1">
    <property type="nucleotide sequence ID" value="NZ_CAWMVK010000006.1"/>
</dbReference>
<sequence>MAHYLGSDRSFYGLQPLGLDGKQPPLKQIEAMAAYYIQAIQTVQPHGSYYLGGWSFGGLVAFDMAQQLTQAGQEVALLAIFDAPAPITANQPSPGHSLKVLLKTVLWSTLPFLLDYTAIVLNSQRLKAPQHANSKRQQQN</sequence>
<reference evidence="2 3" key="1">
    <citation type="submission" date="2016-11" db="EMBL/GenBank/DDBJ databases">
        <title>Draft Genome Sequences of Nine Cyanobacterial Strains from Diverse Habitats.</title>
        <authorList>
            <person name="Zhu T."/>
            <person name="Hou S."/>
            <person name="Lu X."/>
            <person name="Hess W.R."/>
        </authorList>
    </citation>
    <scope>NUCLEOTIDE SEQUENCE [LARGE SCALE GENOMIC DNA]</scope>
    <source>
        <strain evidence="2 3">5.2 s.c.1</strain>
    </source>
</reference>
<organism evidence="2 3">
    <name type="scientific">Chroogloeocystis siderophila 5.2 s.c.1</name>
    <dbReference type="NCBI Taxonomy" id="247279"/>
    <lineage>
        <taxon>Bacteria</taxon>
        <taxon>Bacillati</taxon>
        <taxon>Cyanobacteriota</taxon>
        <taxon>Cyanophyceae</taxon>
        <taxon>Oscillatoriophycideae</taxon>
        <taxon>Chroococcales</taxon>
        <taxon>Chroococcaceae</taxon>
        <taxon>Chroogloeocystis</taxon>
    </lineage>
</organism>
<keyword evidence="3" id="KW-1185">Reference proteome</keyword>
<dbReference type="STRING" id="247279.NIES1031_16555"/>
<evidence type="ECO:0000313" key="3">
    <source>
        <dbReference type="Proteomes" id="UP000185984"/>
    </source>
</evidence>
<comment type="caution">
    <text evidence="2">The sequence shown here is derived from an EMBL/GenBank/DDBJ whole genome shotgun (WGS) entry which is preliminary data.</text>
</comment>
<dbReference type="EMBL" id="MRCC01000014">
    <property type="protein sequence ID" value="OKH23909.1"/>
    <property type="molecule type" value="Genomic_DNA"/>
</dbReference>
<dbReference type="Gene3D" id="3.40.50.1820">
    <property type="entry name" value="alpha/beta hydrolase"/>
    <property type="match status" value="1"/>
</dbReference>
<dbReference type="InterPro" id="IPR029058">
    <property type="entry name" value="AB_hydrolase_fold"/>
</dbReference>
<dbReference type="AlphaFoldDB" id="A0A1U7HK18"/>
<proteinExistence type="predicted"/>
<accession>A0A1U7HK18</accession>